<dbReference type="InterPro" id="IPR027304">
    <property type="entry name" value="Trigger_fact/SurA_dom_sf"/>
</dbReference>
<keyword evidence="2 11" id="KW-0732">Signal</keyword>
<evidence type="ECO:0000313" key="14">
    <source>
        <dbReference type="Proteomes" id="UP001519924"/>
    </source>
</evidence>
<keyword evidence="6 9" id="KW-0413">Isomerase</keyword>
<name>A0ABS7F7F9_9PROT</name>
<dbReference type="Gene3D" id="1.10.4030.10">
    <property type="entry name" value="Porin chaperone SurA, peptide-binding domain"/>
    <property type="match status" value="1"/>
</dbReference>
<dbReference type="PANTHER" id="PTHR47637:SF1">
    <property type="entry name" value="CHAPERONE SURA"/>
    <property type="match status" value="1"/>
</dbReference>
<feature type="chain" id="PRO_5045168249" description="Parvulin-like PPIase" evidence="11">
    <location>
        <begin position="49"/>
        <end position="465"/>
    </location>
</feature>
<keyword evidence="3" id="KW-0574">Periplasm</keyword>
<comment type="caution">
    <text evidence="13">The sequence shown here is derived from an EMBL/GenBank/DDBJ whole genome shotgun (WGS) entry which is preliminary data.</text>
</comment>
<dbReference type="PROSITE" id="PS01096">
    <property type="entry name" value="PPIC_PPIASE_1"/>
    <property type="match status" value="1"/>
</dbReference>
<feature type="signal peptide" evidence="11">
    <location>
        <begin position="1"/>
        <end position="48"/>
    </location>
</feature>
<dbReference type="Pfam" id="PF00639">
    <property type="entry name" value="Rotamase"/>
    <property type="match status" value="1"/>
</dbReference>
<evidence type="ECO:0000256" key="4">
    <source>
        <dbReference type="ARBA" id="ARBA00023110"/>
    </source>
</evidence>
<protein>
    <recommendedName>
        <fullName evidence="1">Parvulin-like PPIase</fullName>
    </recommendedName>
    <alternativeName>
        <fullName evidence="7">Peptidyl-prolyl cis-trans isomerase plp</fullName>
    </alternativeName>
    <alternativeName>
        <fullName evidence="8">Rotamase plp</fullName>
    </alternativeName>
</protein>
<dbReference type="PANTHER" id="PTHR47637">
    <property type="entry name" value="CHAPERONE SURA"/>
    <property type="match status" value="1"/>
</dbReference>
<dbReference type="SUPFAM" id="SSF109998">
    <property type="entry name" value="Triger factor/SurA peptide-binding domain-like"/>
    <property type="match status" value="1"/>
</dbReference>
<dbReference type="InterPro" id="IPR046357">
    <property type="entry name" value="PPIase_dom_sf"/>
</dbReference>
<dbReference type="GO" id="GO:0003755">
    <property type="term" value="F:peptidyl-prolyl cis-trans isomerase activity"/>
    <property type="evidence" value="ECO:0007669"/>
    <property type="project" value="UniProtKB-EC"/>
</dbReference>
<dbReference type="SUPFAM" id="SSF54534">
    <property type="entry name" value="FKBP-like"/>
    <property type="match status" value="1"/>
</dbReference>
<organism evidence="13 14">
    <name type="scientific">Caldovatus aquaticus</name>
    <dbReference type="NCBI Taxonomy" id="2865671"/>
    <lineage>
        <taxon>Bacteria</taxon>
        <taxon>Pseudomonadati</taxon>
        <taxon>Pseudomonadota</taxon>
        <taxon>Alphaproteobacteria</taxon>
        <taxon>Acetobacterales</taxon>
        <taxon>Roseomonadaceae</taxon>
        <taxon>Caldovatus</taxon>
    </lineage>
</organism>
<dbReference type="InterPro" id="IPR023058">
    <property type="entry name" value="PPIase_PpiC_CS"/>
</dbReference>
<sequence>MTRPPPLLAGPRPTAPRALLALLLAAAPPAGALAAAALLLPAPAAAQAASNRIVAVVNGDVVTRNDIEGRRRLFAISAGLPVSAQALDGLNDQVLRLLIDERLRMQEVQRRRIPVMDNEIAETIREIEQRNNLPPGGLRAQLQRAGVEPRVLYDQIRVQIGWARLIRRLLGSQAEPSESEVREYIEAARAREGQPEYLLSEIFIPVEDPARAEQTRRFVEEVVAQLRRGTPFAIAATQFSQAQSALQGGDLGWVRPEQLDPEVARIVAQMPVGAVTNPVRVAGGWQIVALRQRRESGREMATILSLRQAFLPFSSPLDPQNPTPQQREAVERARRLQGAGCDAVEAAARGTPRPADPGPIRLESVEAPPLRQLLASLPIGRASQPIVSPDGVMVLAVCARETRNLAELTPDQARAQIVRDRVELLSRQLQRDLRRRAQIEIRLPPAEPDAAPRAPAPRAASARAG</sequence>
<feature type="compositionally biased region" description="Low complexity" evidence="10">
    <location>
        <begin position="448"/>
        <end position="465"/>
    </location>
</feature>
<evidence type="ECO:0000256" key="2">
    <source>
        <dbReference type="ARBA" id="ARBA00022729"/>
    </source>
</evidence>
<dbReference type="InterPro" id="IPR000297">
    <property type="entry name" value="PPIase_PpiC"/>
</dbReference>
<dbReference type="InterPro" id="IPR015391">
    <property type="entry name" value="SurA_N"/>
</dbReference>
<evidence type="ECO:0000256" key="9">
    <source>
        <dbReference type="PROSITE-ProRule" id="PRU00278"/>
    </source>
</evidence>
<keyword evidence="5" id="KW-0143">Chaperone</keyword>
<dbReference type="Gene3D" id="3.10.50.40">
    <property type="match status" value="1"/>
</dbReference>
<proteinExistence type="predicted"/>
<feature type="domain" description="PpiC" evidence="12">
    <location>
        <begin position="194"/>
        <end position="292"/>
    </location>
</feature>
<dbReference type="Pfam" id="PF09312">
    <property type="entry name" value="SurA_N"/>
    <property type="match status" value="1"/>
</dbReference>
<evidence type="ECO:0000256" key="1">
    <source>
        <dbReference type="ARBA" id="ARBA00018370"/>
    </source>
</evidence>
<keyword evidence="14" id="KW-1185">Reference proteome</keyword>
<dbReference type="InterPro" id="IPR050280">
    <property type="entry name" value="OMP_Chaperone_SurA"/>
</dbReference>
<keyword evidence="4 9" id="KW-0697">Rotamase</keyword>
<evidence type="ECO:0000256" key="7">
    <source>
        <dbReference type="ARBA" id="ARBA00030642"/>
    </source>
</evidence>
<evidence type="ECO:0000256" key="8">
    <source>
        <dbReference type="ARBA" id="ARBA00031484"/>
    </source>
</evidence>
<evidence type="ECO:0000313" key="13">
    <source>
        <dbReference type="EMBL" id="MBW8270892.1"/>
    </source>
</evidence>
<reference evidence="13 14" key="1">
    <citation type="submission" date="2021-08" db="EMBL/GenBank/DDBJ databases">
        <title>Caldovatus sediminis gen. nov., sp. nov., a moderately thermophilic bacterium isolated from a hot spring.</title>
        <authorList>
            <person name="Hu C.-J."/>
            <person name="Li W.-J."/>
            <person name="Xian W.-D."/>
        </authorList>
    </citation>
    <scope>NUCLEOTIDE SEQUENCE [LARGE SCALE GENOMIC DNA]</scope>
    <source>
        <strain evidence="13 14">SYSU G05006</strain>
    </source>
</reference>
<evidence type="ECO:0000259" key="12">
    <source>
        <dbReference type="PROSITE" id="PS50198"/>
    </source>
</evidence>
<accession>A0ABS7F7F9</accession>
<evidence type="ECO:0000256" key="3">
    <source>
        <dbReference type="ARBA" id="ARBA00022764"/>
    </source>
</evidence>
<evidence type="ECO:0000256" key="11">
    <source>
        <dbReference type="SAM" id="SignalP"/>
    </source>
</evidence>
<dbReference type="RefSeq" id="WP_220118672.1">
    <property type="nucleotide sequence ID" value="NZ_JAHZUY010000058.1"/>
</dbReference>
<dbReference type="PROSITE" id="PS50198">
    <property type="entry name" value="PPIC_PPIASE_2"/>
    <property type="match status" value="1"/>
</dbReference>
<gene>
    <name evidence="13" type="ORF">K1J50_15515</name>
</gene>
<evidence type="ECO:0000256" key="6">
    <source>
        <dbReference type="ARBA" id="ARBA00023235"/>
    </source>
</evidence>
<feature type="region of interest" description="Disordered" evidence="10">
    <location>
        <begin position="440"/>
        <end position="465"/>
    </location>
</feature>
<dbReference type="Proteomes" id="UP001519924">
    <property type="component" value="Unassembled WGS sequence"/>
</dbReference>
<dbReference type="EMBL" id="JAHZUY010000058">
    <property type="protein sequence ID" value="MBW8270892.1"/>
    <property type="molecule type" value="Genomic_DNA"/>
</dbReference>
<evidence type="ECO:0000256" key="10">
    <source>
        <dbReference type="SAM" id="MobiDB-lite"/>
    </source>
</evidence>
<evidence type="ECO:0000256" key="5">
    <source>
        <dbReference type="ARBA" id="ARBA00023186"/>
    </source>
</evidence>